<evidence type="ECO:0000256" key="14">
    <source>
        <dbReference type="ARBA" id="ARBA00049229"/>
    </source>
</evidence>
<evidence type="ECO:0000256" key="16">
    <source>
        <dbReference type="RuleBase" id="RU004516"/>
    </source>
</evidence>
<evidence type="ECO:0000256" key="7">
    <source>
        <dbReference type="ARBA" id="ARBA00022576"/>
    </source>
</evidence>
<dbReference type="PANTHER" id="PTHR42743:SF4">
    <property type="entry name" value="BRANCHED-CHAIN-AMINO-ACID AMINOTRANSFERASE-RELATED"/>
    <property type="match status" value="1"/>
</dbReference>
<evidence type="ECO:0000313" key="19">
    <source>
        <dbReference type="Proteomes" id="UP001589854"/>
    </source>
</evidence>
<gene>
    <name evidence="17" type="primary">ilvE</name>
    <name evidence="18" type="ORF">ACFFIX_05195</name>
</gene>
<protein>
    <recommendedName>
        <fullName evidence="17">Branched-chain-amino-acid aminotransferase</fullName>
        <shortName evidence="17">BCAT</shortName>
        <ecNumber evidence="17">2.6.1.42</ecNumber>
    </recommendedName>
</protein>
<keyword evidence="10 16" id="KW-0663">Pyridoxal phosphate</keyword>
<evidence type="ECO:0000256" key="1">
    <source>
        <dbReference type="ARBA" id="ARBA00001933"/>
    </source>
</evidence>
<dbReference type="InterPro" id="IPR036038">
    <property type="entry name" value="Aminotransferase-like"/>
</dbReference>
<dbReference type="InterPro" id="IPR050571">
    <property type="entry name" value="Class-IV_PLP-Dep_Aminotrnsfr"/>
</dbReference>
<dbReference type="Proteomes" id="UP001589854">
    <property type="component" value="Unassembled WGS sequence"/>
</dbReference>
<keyword evidence="9 17" id="KW-0808">Transferase</keyword>
<comment type="catalytic activity">
    <reaction evidence="13 17">
        <text>L-isoleucine + 2-oxoglutarate = (S)-3-methyl-2-oxopentanoate + L-glutamate</text>
        <dbReference type="Rhea" id="RHEA:24801"/>
        <dbReference type="ChEBI" id="CHEBI:16810"/>
        <dbReference type="ChEBI" id="CHEBI:29985"/>
        <dbReference type="ChEBI" id="CHEBI:35146"/>
        <dbReference type="ChEBI" id="CHEBI:58045"/>
        <dbReference type="EC" id="2.6.1.42"/>
    </reaction>
</comment>
<comment type="catalytic activity">
    <reaction evidence="14 17">
        <text>L-leucine + 2-oxoglutarate = 4-methyl-2-oxopentanoate + L-glutamate</text>
        <dbReference type="Rhea" id="RHEA:18321"/>
        <dbReference type="ChEBI" id="CHEBI:16810"/>
        <dbReference type="ChEBI" id="CHEBI:17865"/>
        <dbReference type="ChEBI" id="CHEBI:29985"/>
        <dbReference type="ChEBI" id="CHEBI:57427"/>
        <dbReference type="EC" id="2.6.1.42"/>
    </reaction>
</comment>
<dbReference type="SUPFAM" id="SSF56752">
    <property type="entry name" value="D-aminoacid aminotransferase-like PLP-dependent enzymes"/>
    <property type="match status" value="1"/>
</dbReference>
<dbReference type="InterPro" id="IPR043132">
    <property type="entry name" value="BCAT-like_C"/>
</dbReference>
<dbReference type="InterPro" id="IPR001544">
    <property type="entry name" value="Aminotrans_IV"/>
</dbReference>
<reference evidence="18 19" key="1">
    <citation type="submission" date="2024-09" db="EMBL/GenBank/DDBJ databases">
        <authorList>
            <person name="Sun Q."/>
            <person name="Mori K."/>
        </authorList>
    </citation>
    <scope>NUCLEOTIDE SEQUENCE [LARGE SCALE GENOMIC DNA]</scope>
    <source>
        <strain evidence="18 19">CCM 7228</strain>
    </source>
</reference>
<dbReference type="NCBIfam" id="TIGR01122">
    <property type="entry name" value="ilvE_I"/>
    <property type="match status" value="1"/>
</dbReference>
<name>A0ABV6GAY6_9BACI</name>
<comment type="function">
    <text evidence="2 17">Acts on leucine, isoleucine and valine.</text>
</comment>
<evidence type="ECO:0000256" key="12">
    <source>
        <dbReference type="ARBA" id="ARBA00048212"/>
    </source>
</evidence>
<evidence type="ECO:0000256" key="4">
    <source>
        <dbReference type="ARBA" id="ARBA00004931"/>
    </source>
</evidence>
<dbReference type="InterPro" id="IPR043131">
    <property type="entry name" value="BCAT-like_N"/>
</dbReference>
<dbReference type="PROSITE" id="PS00770">
    <property type="entry name" value="AA_TRANSFER_CLASS_4"/>
    <property type="match status" value="1"/>
</dbReference>
<dbReference type="PANTHER" id="PTHR42743">
    <property type="entry name" value="AMINO-ACID AMINOTRANSFERASE"/>
    <property type="match status" value="1"/>
</dbReference>
<comment type="pathway">
    <text evidence="4 17">Amino-acid biosynthesis; L-valine biosynthesis; L-valine from pyruvate: step 4/4.</text>
</comment>
<dbReference type="InterPro" id="IPR005785">
    <property type="entry name" value="B_amino_transI"/>
</dbReference>
<comment type="pathway">
    <text evidence="5 17">Amino-acid biosynthesis; L-leucine biosynthesis; L-leucine from 3-methyl-2-oxobutanoate: step 4/4.</text>
</comment>
<dbReference type="EC" id="2.6.1.42" evidence="17"/>
<comment type="caution">
    <text evidence="18">The sequence shown here is derived from an EMBL/GenBank/DDBJ whole genome shotgun (WGS) entry which is preliminary data.</text>
</comment>
<comment type="similarity">
    <text evidence="6 15">Belongs to the class-IV pyridoxal-phosphate-dependent aminotransferase family.</text>
</comment>
<dbReference type="Pfam" id="PF01063">
    <property type="entry name" value="Aminotran_4"/>
    <property type="match status" value="1"/>
</dbReference>
<evidence type="ECO:0000256" key="8">
    <source>
        <dbReference type="ARBA" id="ARBA00022605"/>
    </source>
</evidence>
<dbReference type="GO" id="GO:0004084">
    <property type="term" value="F:branched-chain-amino-acid transaminase activity"/>
    <property type="evidence" value="ECO:0007669"/>
    <property type="project" value="UniProtKB-EC"/>
</dbReference>
<dbReference type="RefSeq" id="WP_378931282.1">
    <property type="nucleotide sequence ID" value="NZ_JBHLVO010000003.1"/>
</dbReference>
<organism evidence="18 19">
    <name type="scientific">Metabacillus herbersteinensis</name>
    <dbReference type="NCBI Taxonomy" id="283816"/>
    <lineage>
        <taxon>Bacteria</taxon>
        <taxon>Bacillati</taxon>
        <taxon>Bacillota</taxon>
        <taxon>Bacilli</taxon>
        <taxon>Bacillales</taxon>
        <taxon>Bacillaceae</taxon>
        <taxon>Metabacillus</taxon>
    </lineage>
</organism>
<accession>A0ABV6GAY6</accession>
<dbReference type="InterPro" id="IPR018300">
    <property type="entry name" value="Aminotrans_IV_CS"/>
</dbReference>
<proteinExistence type="inferred from homology"/>
<evidence type="ECO:0000256" key="13">
    <source>
        <dbReference type="ARBA" id="ARBA00048798"/>
    </source>
</evidence>
<evidence type="ECO:0000313" key="18">
    <source>
        <dbReference type="EMBL" id="MFC0270843.1"/>
    </source>
</evidence>
<evidence type="ECO:0000256" key="11">
    <source>
        <dbReference type="ARBA" id="ARBA00023304"/>
    </source>
</evidence>
<evidence type="ECO:0000256" key="10">
    <source>
        <dbReference type="ARBA" id="ARBA00022898"/>
    </source>
</evidence>
<keyword evidence="11 17" id="KW-0100">Branched-chain amino acid biosynthesis</keyword>
<evidence type="ECO:0000256" key="2">
    <source>
        <dbReference type="ARBA" id="ARBA00003109"/>
    </source>
</evidence>
<dbReference type="Gene3D" id="3.30.470.10">
    <property type="match status" value="1"/>
</dbReference>
<sequence length="300" mass="34184">MYIFDQGRFLDESEVSVSVRNKGLNYGLGCFEGIRAFWNESQKQLFVFRLFDHYKRFYESGNSLNLRIPYSSMDLFRWTIHLLKINSIREDVYIRPICINGENTLHPDLSSSFNRVFIYCTDISYISKPALKVSVSSWTRIGSNMIPPQTKPTGGYLNSALASTEAKLNGFDEAIFLTKDGNVSEGATENIFIVKNKQLITPPISDDILAGITRDTVMRLVNHELKLPIFEKSLSRTELYSADEVFFTGTAIGIKPIIQIDRRVIGKGLEGPITKEIRSRYDHIVRGNNMNYIGYCTPVY</sequence>
<comment type="pathway">
    <text evidence="3 17">Amino-acid biosynthesis; L-isoleucine biosynthesis; L-isoleucine from 2-oxobutanoate: step 4/4.</text>
</comment>
<dbReference type="EMBL" id="JBHLVO010000003">
    <property type="protein sequence ID" value="MFC0270843.1"/>
    <property type="molecule type" value="Genomic_DNA"/>
</dbReference>
<keyword evidence="8 17" id="KW-0028">Amino-acid biosynthesis</keyword>
<evidence type="ECO:0000256" key="17">
    <source>
        <dbReference type="RuleBase" id="RU364094"/>
    </source>
</evidence>
<evidence type="ECO:0000256" key="5">
    <source>
        <dbReference type="ARBA" id="ARBA00005072"/>
    </source>
</evidence>
<evidence type="ECO:0000256" key="15">
    <source>
        <dbReference type="RuleBase" id="RU004106"/>
    </source>
</evidence>
<dbReference type="Gene3D" id="3.20.10.10">
    <property type="entry name" value="D-amino Acid Aminotransferase, subunit A, domain 2"/>
    <property type="match status" value="1"/>
</dbReference>
<evidence type="ECO:0000256" key="3">
    <source>
        <dbReference type="ARBA" id="ARBA00004824"/>
    </source>
</evidence>
<dbReference type="NCBIfam" id="NF005146">
    <property type="entry name" value="PRK06606.1"/>
    <property type="match status" value="1"/>
</dbReference>
<keyword evidence="7 17" id="KW-0032">Aminotransferase</keyword>
<evidence type="ECO:0000256" key="6">
    <source>
        <dbReference type="ARBA" id="ARBA00009320"/>
    </source>
</evidence>
<evidence type="ECO:0000256" key="9">
    <source>
        <dbReference type="ARBA" id="ARBA00022679"/>
    </source>
</evidence>
<comment type="catalytic activity">
    <reaction evidence="12 17">
        <text>L-valine + 2-oxoglutarate = 3-methyl-2-oxobutanoate + L-glutamate</text>
        <dbReference type="Rhea" id="RHEA:24813"/>
        <dbReference type="ChEBI" id="CHEBI:11851"/>
        <dbReference type="ChEBI" id="CHEBI:16810"/>
        <dbReference type="ChEBI" id="CHEBI:29985"/>
        <dbReference type="ChEBI" id="CHEBI:57762"/>
        <dbReference type="EC" id="2.6.1.42"/>
    </reaction>
</comment>
<keyword evidence="19" id="KW-1185">Reference proteome</keyword>
<comment type="cofactor">
    <cofactor evidence="1 16">
        <name>pyridoxal 5'-phosphate</name>
        <dbReference type="ChEBI" id="CHEBI:597326"/>
    </cofactor>
</comment>